<comment type="similarity">
    <text evidence="7">Belongs to the NrdR family.</text>
</comment>
<dbReference type="InterPro" id="IPR005144">
    <property type="entry name" value="ATP-cone_dom"/>
</dbReference>
<keyword evidence="1 7" id="KW-0678">Repressor</keyword>
<evidence type="ECO:0000256" key="4">
    <source>
        <dbReference type="ARBA" id="ARBA00023015"/>
    </source>
</evidence>
<protein>
    <recommendedName>
        <fullName evidence="7">Transcriptional repressor NrdR</fullName>
    </recommendedName>
</protein>
<dbReference type="PROSITE" id="PS51161">
    <property type="entry name" value="ATP_CONE"/>
    <property type="match status" value="1"/>
</dbReference>
<evidence type="ECO:0000313" key="11">
    <source>
        <dbReference type="Proteomes" id="UP000003781"/>
    </source>
</evidence>
<proteinExistence type="inferred from homology"/>
<evidence type="ECO:0000313" key="10">
    <source>
        <dbReference type="EMBL" id="EAZ89835.1"/>
    </source>
</evidence>
<dbReference type="Pfam" id="PF22811">
    <property type="entry name" value="Zn_ribbon_NrdR"/>
    <property type="match status" value="1"/>
</dbReference>
<evidence type="ECO:0000256" key="6">
    <source>
        <dbReference type="ARBA" id="ARBA00023163"/>
    </source>
</evidence>
<evidence type="ECO:0000256" key="7">
    <source>
        <dbReference type="HAMAP-Rule" id="MF_00440"/>
    </source>
</evidence>
<keyword evidence="7" id="KW-0863">Zinc-finger</keyword>
<keyword evidence="7" id="KW-0862">Zinc</keyword>
<reference evidence="10 11" key="1">
    <citation type="submission" date="2007-03" db="EMBL/GenBank/DDBJ databases">
        <authorList>
            <person name="Stal L."/>
            <person name="Ferriera S."/>
            <person name="Johnson J."/>
            <person name="Kravitz S."/>
            <person name="Beeson K."/>
            <person name="Sutton G."/>
            <person name="Rogers Y.-H."/>
            <person name="Friedman R."/>
            <person name="Frazier M."/>
            <person name="Venter J.C."/>
        </authorList>
    </citation>
    <scope>NUCLEOTIDE SEQUENCE [LARGE SCALE GENOMIC DNA]</scope>
    <source>
        <strain evidence="10 11">CCY0110</strain>
    </source>
</reference>
<feature type="zinc finger region" evidence="7">
    <location>
        <begin position="24"/>
        <end position="55"/>
    </location>
</feature>
<feature type="compositionally biased region" description="Polar residues" evidence="8">
    <location>
        <begin position="173"/>
        <end position="185"/>
    </location>
</feature>
<dbReference type="eggNOG" id="COG1327">
    <property type="taxonomic scope" value="Bacteria"/>
</dbReference>
<evidence type="ECO:0000256" key="3">
    <source>
        <dbReference type="ARBA" id="ARBA00022840"/>
    </source>
</evidence>
<feature type="domain" description="ATP-cone" evidence="9">
    <location>
        <begin position="70"/>
        <end position="160"/>
    </location>
</feature>
<evidence type="ECO:0000256" key="2">
    <source>
        <dbReference type="ARBA" id="ARBA00022741"/>
    </source>
</evidence>
<dbReference type="InterPro" id="IPR003796">
    <property type="entry name" value="RNR_NrdR-like"/>
</dbReference>
<comment type="caution">
    <text evidence="10">The sequence shown here is derived from an EMBL/GenBank/DDBJ whole genome shotgun (WGS) entry which is preliminary data.</text>
</comment>
<organism evidence="10 11">
    <name type="scientific">Crocosphaera chwakensis CCY0110</name>
    <dbReference type="NCBI Taxonomy" id="391612"/>
    <lineage>
        <taxon>Bacteria</taxon>
        <taxon>Bacillati</taxon>
        <taxon>Cyanobacteriota</taxon>
        <taxon>Cyanophyceae</taxon>
        <taxon>Oscillatoriophycideae</taxon>
        <taxon>Chroococcales</taxon>
        <taxon>Aphanothecaceae</taxon>
        <taxon>Crocosphaera</taxon>
        <taxon>Crocosphaera chwakensis</taxon>
    </lineage>
</organism>
<comment type="cofactor">
    <cofactor evidence="7">
        <name>Zn(2+)</name>
        <dbReference type="ChEBI" id="CHEBI:29105"/>
    </cofactor>
    <text evidence="7">Binds 1 zinc ion.</text>
</comment>
<evidence type="ECO:0000259" key="9">
    <source>
        <dbReference type="PROSITE" id="PS51161"/>
    </source>
</evidence>
<evidence type="ECO:0000256" key="8">
    <source>
        <dbReference type="SAM" id="MobiDB-lite"/>
    </source>
</evidence>
<comment type="function">
    <text evidence="7">Negatively regulates transcription of bacterial ribonucleotide reductase nrd genes and operons by binding to NrdR-boxes.</text>
</comment>
<feature type="compositionally biased region" description="Polar residues" evidence="8">
    <location>
        <begin position="197"/>
        <end position="208"/>
    </location>
</feature>
<dbReference type="GO" id="GO:0005524">
    <property type="term" value="F:ATP binding"/>
    <property type="evidence" value="ECO:0007669"/>
    <property type="project" value="UniProtKB-UniRule"/>
</dbReference>
<dbReference type="GO" id="GO:0003677">
    <property type="term" value="F:DNA binding"/>
    <property type="evidence" value="ECO:0007669"/>
    <property type="project" value="UniProtKB-KW"/>
</dbReference>
<keyword evidence="4 7" id="KW-0805">Transcription regulation</keyword>
<dbReference type="AlphaFoldDB" id="A3IUP3"/>
<dbReference type="GO" id="GO:0045892">
    <property type="term" value="P:negative regulation of DNA-templated transcription"/>
    <property type="evidence" value="ECO:0007669"/>
    <property type="project" value="UniProtKB-UniRule"/>
</dbReference>
<dbReference type="GO" id="GO:0008270">
    <property type="term" value="F:zinc ion binding"/>
    <property type="evidence" value="ECO:0007669"/>
    <property type="project" value="UniProtKB-UniRule"/>
</dbReference>
<keyword evidence="11" id="KW-1185">Reference proteome</keyword>
<dbReference type="PANTHER" id="PTHR30455">
    <property type="entry name" value="TRANSCRIPTIONAL REPRESSOR NRDR"/>
    <property type="match status" value="1"/>
</dbReference>
<dbReference type="Proteomes" id="UP000003781">
    <property type="component" value="Unassembled WGS sequence"/>
</dbReference>
<keyword evidence="3 7" id="KW-0067">ATP-binding</keyword>
<dbReference type="NCBIfam" id="TIGR00244">
    <property type="entry name" value="transcriptional regulator NrdR"/>
    <property type="match status" value="1"/>
</dbReference>
<evidence type="ECO:0000256" key="5">
    <source>
        <dbReference type="ARBA" id="ARBA00023125"/>
    </source>
</evidence>
<dbReference type="InterPro" id="IPR055173">
    <property type="entry name" value="NrdR-like_N"/>
</dbReference>
<dbReference type="SUPFAM" id="SSF57783">
    <property type="entry name" value="Zinc beta-ribbon"/>
    <property type="match status" value="1"/>
</dbReference>
<keyword evidence="6 7" id="KW-0804">Transcription</keyword>
<name>A3IUP3_9CHRO</name>
<dbReference type="Pfam" id="PF03477">
    <property type="entry name" value="ATP-cone"/>
    <property type="match status" value="1"/>
</dbReference>
<dbReference type="PANTHER" id="PTHR30455:SF2">
    <property type="entry name" value="TRANSCRIPTIONAL REPRESSOR NRDR"/>
    <property type="match status" value="1"/>
</dbReference>
<keyword evidence="7" id="KW-0479">Metal-binding</keyword>
<accession>A3IUP3</accession>
<evidence type="ECO:0000256" key="1">
    <source>
        <dbReference type="ARBA" id="ARBA00022491"/>
    </source>
</evidence>
<dbReference type="HAMAP" id="MF_00440">
    <property type="entry name" value="NrdR"/>
    <property type="match status" value="1"/>
</dbReference>
<sequence length="208" mass="23826">MINHSGILLFLPSYSVATDSPMQCPYCQHTNSRVLESRSSEGGQSIRRRRECLNCKHRFTTYERIEFVPITVVKHDGKKESFDASKLLRGMVRACEKTGISHQRLETIVDDIEAYLQQRPQREVTTHEIGQLVLKYLREENEVAYIRFASVYGRFKGIKDFMETLDQLQEETIPSSVSQWSGSSATDRDKSKASPYLSLSHNGSDNSR</sequence>
<feature type="region of interest" description="Disordered" evidence="8">
    <location>
        <begin position="173"/>
        <end position="208"/>
    </location>
</feature>
<keyword evidence="2 7" id="KW-0547">Nucleotide-binding</keyword>
<keyword evidence="5 7" id="KW-0238">DNA-binding</keyword>
<gene>
    <name evidence="7" type="primary">nrdR</name>
    <name evidence="10" type="ORF">CY0110_25411</name>
</gene>
<dbReference type="EMBL" id="AAXW01000036">
    <property type="protein sequence ID" value="EAZ89835.1"/>
    <property type="molecule type" value="Genomic_DNA"/>
</dbReference>